<dbReference type="AlphaFoldDB" id="S8CYB5"/>
<keyword evidence="3" id="KW-0964">Secreted</keyword>
<feature type="non-terminal residue" evidence="7">
    <location>
        <position position="315"/>
    </location>
</feature>
<comment type="subcellular location">
    <subcellularLocation>
        <location evidence="1">Secreted</location>
        <location evidence="1">Extracellular space</location>
        <location evidence="1">Apoplast</location>
    </subcellularLocation>
</comment>
<feature type="signal peptide" evidence="6">
    <location>
        <begin position="1"/>
        <end position="20"/>
    </location>
</feature>
<gene>
    <name evidence="7" type="ORF">M569_02362</name>
</gene>
<protein>
    <submittedName>
        <fullName evidence="7">Uncharacterized protein</fullName>
    </submittedName>
</protein>
<evidence type="ECO:0000313" key="7">
    <source>
        <dbReference type="EMBL" id="EPS72394.1"/>
    </source>
</evidence>
<accession>S8CYB5</accession>
<evidence type="ECO:0000256" key="1">
    <source>
        <dbReference type="ARBA" id="ARBA00004271"/>
    </source>
</evidence>
<feature type="non-terminal residue" evidence="7">
    <location>
        <position position="1"/>
    </location>
</feature>
<keyword evidence="4 6" id="KW-0732">Signal</keyword>
<dbReference type="InterPro" id="IPR006766">
    <property type="entry name" value="EXORDIUM-like"/>
</dbReference>
<dbReference type="EMBL" id="AUSU01000852">
    <property type="protein sequence ID" value="EPS72394.1"/>
    <property type="molecule type" value="Genomic_DNA"/>
</dbReference>
<organism evidence="7 8">
    <name type="scientific">Genlisea aurea</name>
    <dbReference type="NCBI Taxonomy" id="192259"/>
    <lineage>
        <taxon>Eukaryota</taxon>
        <taxon>Viridiplantae</taxon>
        <taxon>Streptophyta</taxon>
        <taxon>Embryophyta</taxon>
        <taxon>Tracheophyta</taxon>
        <taxon>Spermatophyta</taxon>
        <taxon>Magnoliopsida</taxon>
        <taxon>eudicotyledons</taxon>
        <taxon>Gunneridae</taxon>
        <taxon>Pentapetalae</taxon>
        <taxon>asterids</taxon>
        <taxon>lamiids</taxon>
        <taxon>Lamiales</taxon>
        <taxon>Lentibulariaceae</taxon>
        <taxon>Genlisea</taxon>
    </lineage>
</organism>
<sequence>SARLFVLFLTLLAIFEVGFSSRVLAGSTAAAGGDNVMTLRFHDGALLHGEIAVNLIWYGEFTPTQRSIVADFINSIASASASEAPPTVATWWRNVENYYRIADPKKPSSLSLSLGKQILDEDYSLGKSLSEKQIIQLASAGERRNAINVVLTAADVTVDGFCLNRCGTHGYKNTLVSGKNYKFAYIWVGNSEAQCPGYCAWPFHQPIYGPQTPPLVAPNNDIGLDGIVMNLAALLAGTATNPFGNGFYQGTATAPLEAATACAGVYGKGAYPGYAGDLLVDPTTGASYNANGDAGRKYLLPAIYDPSTATCSTIV</sequence>
<proteinExistence type="inferred from homology"/>
<name>S8CYB5_9LAMI</name>
<comment type="similarity">
    <text evidence="5">Belongs to the EXORDIUM family.</text>
</comment>
<evidence type="ECO:0000256" key="2">
    <source>
        <dbReference type="ARBA" id="ARBA00022523"/>
    </source>
</evidence>
<keyword evidence="8" id="KW-1185">Reference proteome</keyword>
<dbReference type="OrthoDB" id="887062at2759"/>
<dbReference type="Pfam" id="PF04674">
    <property type="entry name" value="Phi_1"/>
    <property type="match status" value="1"/>
</dbReference>
<evidence type="ECO:0000256" key="4">
    <source>
        <dbReference type="ARBA" id="ARBA00022729"/>
    </source>
</evidence>
<dbReference type="Proteomes" id="UP000015453">
    <property type="component" value="Unassembled WGS sequence"/>
</dbReference>
<dbReference type="PANTHER" id="PTHR31279">
    <property type="entry name" value="PROTEIN EXORDIUM-LIKE 5"/>
    <property type="match status" value="1"/>
</dbReference>
<evidence type="ECO:0000256" key="3">
    <source>
        <dbReference type="ARBA" id="ARBA00022525"/>
    </source>
</evidence>
<evidence type="ECO:0000256" key="5">
    <source>
        <dbReference type="ARBA" id="ARBA00023591"/>
    </source>
</evidence>
<evidence type="ECO:0000313" key="8">
    <source>
        <dbReference type="Proteomes" id="UP000015453"/>
    </source>
</evidence>
<comment type="caution">
    <text evidence="7">The sequence shown here is derived from an EMBL/GenBank/DDBJ whole genome shotgun (WGS) entry which is preliminary data.</text>
</comment>
<evidence type="ECO:0000256" key="6">
    <source>
        <dbReference type="SAM" id="SignalP"/>
    </source>
</evidence>
<feature type="chain" id="PRO_5004562318" evidence="6">
    <location>
        <begin position="21"/>
        <end position="315"/>
    </location>
</feature>
<dbReference type="PANTHER" id="PTHR31279:SF54">
    <property type="entry name" value="PROTEIN EXORDIUM-RELATED"/>
    <property type="match status" value="1"/>
</dbReference>
<keyword evidence="2" id="KW-0052">Apoplast</keyword>
<dbReference type="GO" id="GO:0048046">
    <property type="term" value="C:apoplast"/>
    <property type="evidence" value="ECO:0007669"/>
    <property type="project" value="UniProtKB-SubCell"/>
</dbReference>
<reference evidence="7 8" key="1">
    <citation type="journal article" date="2013" name="BMC Genomics">
        <title>The miniature genome of a carnivorous plant Genlisea aurea contains a low number of genes and short non-coding sequences.</title>
        <authorList>
            <person name="Leushkin E.V."/>
            <person name="Sutormin R.A."/>
            <person name="Nabieva E.R."/>
            <person name="Penin A.A."/>
            <person name="Kondrashov A.S."/>
            <person name="Logacheva M.D."/>
        </authorList>
    </citation>
    <scope>NUCLEOTIDE SEQUENCE [LARGE SCALE GENOMIC DNA]</scope>
</reference>